<accession>A0AAU9W9E7</accession>
<sequence length="219" mass="24716">MGNLQSMICINRKNLGVEKTIKEEIEETPVVEIHLNCPSNTGSSHSQRELRKDIDTAEAVESCSVETIEIKSYSCTDDEWSSDSLSSQSEDECDTTTRQISFPAPRPSQWQWMYSKILKPREQLANESLKIKQLRKEYVHREDGAGARSGRLMEKIRKTVRPNATEDSNSGPSGRGSLSPRSSSADSVTHKTSSTERNDHTTGRSRKFFRRRINKVAPV</sequence>
<feature type="compositionally biased region" description="Basic and acidic residues" evidence="1">
    <location>
        <begin position="139"/>
        <end position="157"/>
    </location>
</feature>
<feature type="region of interest" description="Disordered" evidence="1">
    <location>
        <begin position="78"/>
        <end position="102"/>
    </location>
</feature>
<feature type="compositionally biased region" description="Low complexity" evidence="1">
    <location>
        <begin position="168"/>
        <end position="184"/>
    </location>
</feature>
<comment type="caution">
    <text evidence="2">The sequence shown here is derived from an EMBL/GenBank/DDBJ whole genome shotgun (WGS) entry which is preliminary data.</text>
</comment>
<name>A0AAU9W9E7_9CNID</name>
<feature type="compositionally biased region" description="Basic and acidic residues" evidence="1">
    <location>
        <begin position="193"/>
        <end position="202"/>
    </location>
</feature>
<proteinExistence type="predicted"/>
<gene>
    <name evidence="2" type="ORF">PMEA_00002728</name>
</gene>
<keyword evidence="3" id="KW-1185">Reference proteome</keyword>
<organism evidence="2 3">
    <name type="scientific">Pocillopora meandrina</name>
    <dbReference type="NCBI Taxonomy" id="46732"/>
    <lineage>
        <taxon>Eukaryota</taxon>
        <taxon>Metazoa</taxon>
        <taxon>Cnidaria</taxon>
        <taxon>Anthozoa</taxon>
        <taxon>Hexacorallia</taxon>
        <taxon>Scleractinia</taxon>
        <taxon>Astrocoeniina</taxon>
        <taxon>Pocilloporidae</taxon>
        <taxon>Pocillopora</taxon>
    </lineage>
</organism>
<feature type="region of interest" description="Disordered" evidence="1">
    <location>
        <begin position="139"/>
        <end position="219"/>
    </location>
</feature>
<feature type="compositionally biased region" description="Basic residues" evidence="1">
    <location>
        <begin position="203"/>
        <end position="219"/>
    </location>
</feature>
<evidence type="ECO:0000313" key="3">
    <source>
        <dbReference type="Proteomes" id="UP001159428"/>
    </source>
</evidence>
<dbReference type="Proteomes" id="UP001159428">
    <property type="component" value="Unassembled WGS sequence"/>
</dbReference>
<evidence type="ECO:0000256" key="1">
    <source>
        <dbReference type="SAM" id="MobiDB-lite"/>
    </source>
</evidence>
<reference evidence="2 3" key="1">
    <citation type="submission" date="2022-05" db="EMBL/GenBank/DDBJ databases">
        <authorList>
            <consortium name="Genoscope - CEA"/>
            <person name="William W."/>
        </authorList>
    </citation>
    <scope>NUCLEOTIDE SEQUENCE [LARGE SCALE GENOMIC DNA]</scope>
</reference>
<dbReference type="EMBL" id="CALNXJ010000011">
    <property type="protein sequence ID" value="CAH3108842.1"/>
    <property type="molecule type" value="Genomic_DNA"/>
</dbReference>
<protein>
    <submittedName>
        <fullName evidence="2">Uncharacterized protein</fullName>
    </submittedName>
</protein>
<dbReference type="AlphaFoldDB" id="A0AAU9W9E7"/>
<evidence type="ECO:0000313" key="2">
    <source>
        <dbReference type="EMBL" id="CAH3108842.1"/>
    </source>
</evidence>